<keyword evidence="3" id="KW-0472">Membrane</keyword>
<reference evidence="7" key="3">
    <citation type="submission" date="2025-09" db="UniProtKB">
        <authorList>
            <consortium name="Ensembl"/>
        </authorList>
    </citation>
    <scope>IDENTIFICATION</scope>
</reference>
<dbReference type="InterPro" id="IPR036179">
    <property type="entry name" value="Ig-like_dom_sf"/>
</dbReference>
<dbReference type="InterPro" id="IPR003599">
    <property type="entry name" value="Ig_sub"/>
</dbReference>
<dbReference type="PANTHER" id="PTHR12080">
    <property type="entry name" value="SIGNALING LYMPHOCYTIC ACTIVATION MOLECULE"/>
    <property type="match status" value="1"/>
</dbReference>
<reference evidence="7 8" key="1">
    <citation type="submission" date="2019-05" db="EMBL/GenBank/DDBJ databases">
        <title>A Chromosome-scale Meerkat (S. suricatta) Genome Assembly.</title>
        <authorList>
            <person name="Dudchenko O."/>
            <person name="Lieberman Aiden E."/>
            <person name="Tung J."/>
            <person name="Barreiro L.B."/>
            <person name="Clutton-Brock T.H."/>
        </authorList>
    </citation>
    <scope>NUCLEOTIDE SEQUENCE [LARGE SCALE GENOMIC DNA]</scope>
</reference>
<evidence type="ECO:0000313" key="7">
    <source>
        <dbReference type="Ensembl" id="ENSSSUP00005008545.1"/>
    </source>
</evidence>
<dbReference type="InterPro" id="IPR013783">
    <property type="entry name" value="Ig-like_fold"/>
</dbReference>
<protein>
    <recommendedName>
        <fullName evidence="6">Ig-like domain-containing protein</fullName>
    </recommendedName>
</protein>
<gene>
    <name evidence="7" type="primary">CD48</name>
</gene>
<keyword evidence="8" id="KW-1185">Reference proteome</keyword>
<name>A0A673TGD8_SURSU</name>
<dbReference type="Gene3D" id="2.60.40.10">
    <property type="entry name" value="Immunoglobulins"/>
    <property type="match status" value="2"/>
</dbReference>
<feature type="domain" description="Ig-like" evidence="6">
    <location>
        <begin position="213"/>
        <end position="295"/>
    </location>
</feature>
<dbReference type="InterPro" id="IPR007110">
    <property type="entry name" value="Ig-like_dom"/>
</dbReference>
<dbReference type="CDD" id="cd00096">
    <property type="entry name" value="Ig"/>
    <property type="match status" value="1"/>
</dbReference>
<dbReference type="SMART" id="SM00409">
    <property type="entry name" value="IG"/>
    <property type="match status" value="2"/>
</dbReference>
<evidence type="ECO:0000256" key="3">
    <source>
        <dbReference type="ARBA" id="ARBA00023136"/>
    </source>
</evidence>
<dbReference type="Proteomes" id="UP000472268">
    <property type="component" value="Chromosome 3"/>
</dbReference>
<dbReference type="Ensembl" id="ENSSSUT00005009837.1">
    <property type="protein sequence ID" value="ENSSSUP00005008545.1"/>
    <property type="gene ID" value="ENSSSUG00005005553.1"/>
</dbReference>
<dbReference type="Pfam" id="PF11465">
    <property type="entry name" value="Receptor_2B4"/>
    <property type="match status" value="1"/>
</dbReference>
<dbReference type="Pfam" id="PF13895">
    <property type="entry name" value="Ig_2"/>
    <property type="match status" value="1"/>
</dbReference>
<reference evidence="7" key="2">
    <citation type="submission" date="2025-08" db="UniProtKB">
        <authorList>
            <consortium name="Ensembl"/>
        </authorList>
    </citation>
    <scope>IDENTIFICATION</scope>
</reference>
<dbReference type="AlphaFoldDB" id="A0A673TGD8"/>
<evidence type="ECO:0000256" key="4">
    <source>
        <dbReference type="ARBA" id="ARBA00023180"/>
    </source>
</evidence>
<evidence type="ECO:0000256" key="2">
    <source>
        <dbReference type="ARBA" id="ARBA00022729"/>
    </source>
</evidence>
<organism evidence="7 8">
    <name type="scientific">Suricata suricatta</name>
    <name type="common">Meerkat</name>
    <dbReference type="NCBI Taxonomy" id="37032"/>
    <lineage>
        <taxon>Eukaryota</taxon>
        <taxon>Metazoa</taxon>
        <taxon>Chordata</taxon>
        <taxon>Craniata</taxon>
        <taxon>Vertebrata</taxon>
        <taxon>Euteleostomi</taxon>
        <taxon>Mammalia</taxon>
        <taxon>Eutheria</taxon>
        <taxon>Laurasiatheria</taxon>
        <taxon>Carnivora</taxon>
        <taxon>Feliformia</taxon>
        <taxon>Herpestidae</taxon>
        <taxon>Suricata</taxon>
    </lineage>
</organism>
<keyword evidence="2 5" id="KW-0732">Signal</keyword>
<dbReference type="SUPFAM" id="SSF48726">
    <property type="entry name" value="Immunoglobulin"/>
    <property type="match status" value="2"/>
</dbReference>
<feature type="signal peptide" evidence="5">
    <location>
        <begin position="1"/>
        <end position="24"/>
    </location>
</feature>
<evidence type="ECO:0000256" key="1">
    <source>
        <dbReference type="ARBA" id="ARBA00004370"/>
    </source>
</evidence>
<evidence type="ECO:0000313" key="8">
    <source>
        <dbReference type="Proteomes" id="UP000472268"/>
    </source>
</evidence>
<proteinExistence type="predicted"/>
<dbReference type="PANTHER" id="PTHR12080:SF134">
    <property type="entry name" value="CD48 ANTIGEN"/>
    <property type="match status" value="1"/>
</dbReference>
<feature type="chain" id="PRO_5025392109" description="Ig-like domain-containing protein" evidence="5">
    <location>
        <begin position="25"/>
        <end position="326"/>
    </location>
</feature>
<dbReference type="InterPro" id="IPR024303">
    <property type="entry name" value="NK_rcpt_2B4_Ig_dom"/>
</dbReference>
<accession>A0A673TGD8</accession>
<evidence type="ECO:0000259" key="6">
    <source>
        <dbReference type="PROSITE" id="PS50835"/>
    </source>
</evidence>
<dbReference type="PROSITE" id="PS50835">
    <property type="entry name" value="IG_LIKE"/>
    <property type="match status" value="1"/>
</dbReference>
<dbReference type="GO" id="GO:0016020">
    <property type="term" value="C:membrane"/>
    <property type="evidence" value="ECO:0007669"/>
    <property type="project" value="UniProtKB-SubCell"/>
</dbReference>
<comment type="subcellular location">
    <subcellularLocation>
        <location evidence="1">Membrane</location>
    </subcellularLocation>
</comment>
<evidence type="ECO:0000256" key="5">
    <source>
        <dbReference type="SAM" id="SignalP"/>
    </source>
</evidence>
<dbReference type="InterPro" id="IPR015631">
    <property type="entry name" value="CD2/SLAM_rcpt"/>
</dbReference>
<sequence>MWAQRQEWFTALELLLLLPPLFLANVQDTPNQVAAISGSNVTLKISGLSDNSKRFTWLYNSIQKIVEWESNNIKYFKSDFKDRVRLGESHELCIYNTRKEDSGTYILREVESGVEVAHSISLKVLAGGQLWAGQFSGTFSPLAPQRHWFCWAFTRGQDEKEQRVSGEVAPAKGGAGAGITFDPVWWQDYGGNDDVASSVPGTLAPAEDPVPKPKLNIETRKKPNNSCHLKLSCEIPDRSVNQSVSYTWYGDSQPFPTDVNRDVLEITVNPQNFSGSYTCQVSNAVSKKNRTVYFTSPCTLARSSEVVRTTVWLLVMVPVVPCLLWT</sequence>
<keyword evidence="4" id="KW-0325">Glycoprotein</keyword>